<accession>A0A078KS33</accession>
<feature type="transmembrane region" description="Helical" evidence="1">
    <location>
        <begin position="57"/>
        <end position="74"/>
    </location>
</feature>
<evidence type="ECO:0000256" key="1">
    <source>
        <dbReference type="SAM" id="Phobius"/>
    </source>
</evidence>
<dbReference type="EMBL" id="LM995447">
    <property type="protein sequence ID" value="CDZ23940.1"/>
    <property type="molecule type" value="Genomic_DNA"/>
</dbReference>
<evidence type="ECO:0000313" key="3">
    <source>
        <dbReference type="Proteomes" id="UP000032431"/>
    </source>
</evidence>
<dbReference type="STRING" id="29343.CCDG5_0811"/>
<keyword evidence="1" id="KW-0472">Membrane</keyword>
<dbReference type="PATRIC" id="fig|29343.3.peg.857"/>
<dbReference type="AlphaFoldDB" id="A0A078KS33"/>
<evidence type="ECO:0000313" key="2">
    <source>
        <dbReference type="EMBL" id="CDZ23940.1"/>
    </source>
</evidence>
<dbReference type="NCBIfam" id="TIGR03732">
    <property type="entry name" value="lanti_perm_MutE"/>
    <property type="match status" value="1"/>
</dbReference>
<feature type="transmembrane region" description="Helical" evidence="1">
    <location>
        <begin position="95"/>
        <end position="122"/>
    </location>
</feature>
<gene>
    <name evidence="2" type="ORF">CCDG5_0811</name>
</gene>
<dbReference type="CDD" id="cd21807">
    <property type="entry name" value="ABC-2_lan_permease_MutE_EpiE-like"/>
    <property type="match status" value="1"/>
</dbReference>
<feature type="transmembrane region" description="Helical" evidence="1">
    <location>
        <begin position="134"/>
        <end position="158"/>
    </location>
</feature>
<name>A0A078KS33_9FIRM</name>
<protein>
    <submittedName>
        <fullName evidence="2">MutE/EpiE family lantibiotic protection ABC transporter permease</fullName>
    </submittedName>
</protein>
<dbReference type="KEGG" id="ccel:CCDG5_0811"/>
<dbReference type="OrthoDB" id="9776525at2"/>
<keyword evidence="3" id="KW-1185">Reference proteome</keyword>
<proteinExistence type="predicted"/>
<feature type="transmembrane region" description="Helical" evidence="1">
    <location>
        <begin position="223"/>
        <end position="246"/>
    </location>
</feature>
<organism evidence="2 3">
    <name type="scientific">[Clostridium] cellulosi</name>
    <dbReference type="NCBI Taxonomy" id="29343"/>
    <lineage>
        <taxon>Bacteria</taxon>
        <taxon>Bacillati</taxon>
        <taxon>Bacillota</taxon>
        <taxon>Clostridia</taxon>
        <taxon>Eubacteriales</taxon>
        <taxon>Oscillospiraceae</taxon>
        <taxon>Oscillospiraceae incertae sedis</taxon>
    </lineage>
</organism>
<dbReference type="InterPro" id="IPR021205">
    <property type="entry name" value="Lanti_perm_SpaE/MutE/EpiE-like"/>
</dbReference>
<dbReference type="Pfam" id="PF12730">
    <property type="entry name" value="ABC2_membrane_4"/>
    <property type="match status" value="1"/>
</dbReference>
<feature type="transmembrane region" description="Helical" evidence="1">
    <location>
        <begin position="165"/>
        <end position="189"/>
    </location>
</feature>
<dbReference type="Proteomes" id="UP000032431">
    <property type="component" value="Chromosome I"/>
</dbReference>
<feature type="transmembrane region" description="Helical" evidence="1">
    <location>
        <begin position="20"/>
        <end position="37"/>
    </location>
</feature>
<dbReference type="HOGENOM" id="CLU_077103_2_0_9"/>
<keyword evidence="1" id="KW-0812">Transmembrane</keyword>
<keyword evidence="1" id="KW-1133">Transmembrane helix</keyword>
<reference evidence="3" key="1">
    <citation type="submission" date="2014-07" db="EMBL/GenBank/DDBJ databases">
        <authorList>
            <person name="Wibberg D."/>
        </authorList>
    </citation>
    <scope>NUCLEOTIDE SEQUENCE [LARGE SCALE GENOMIC DNA]</scope>
    <source>
        <strain evidence="3">DG5</strain>
    </source>
</reference>
<sequence>MINILQSEFLKYKRTFTRRLILLAPIFFIIVALPQKLFMPENYLRPWQLILDLVFNWWPVVFIPMGLALFAALTESQEKKAGNYRSLRVRDISPAHLWIAKVIIMGCHTLISTLVLIGATVISGLITGGGCIPWFKIFAASLTAWGVSLAIIPLQLWIATWKGTFASIAMGFLGLIAGVIAAPKSYWIYVPWSWPIRLMCPIIGVHPNGTLLESTSPLLDASVIPQGIIISIVSLIILAFITAVWFNKKEVK</sequence>